<gene>
    <name evidence="2" type="ORF">GIB67_000433</name>
</gene>
<dbReference type="SUPFAM" id="SSF81383">
    <property type="entry name" value="F-box domain"/>
    <property type="match status" value="1"/>
</dbReference>
<feature type="domain" description="F-box" evidence="1">
    <location>
        <begin position="162"/>
        <end position="209"/>
    </location>
</feature>
<dbReference type="EMBL" id="JACGCM010001293">
    <property type="protein sequence ID" value="KAF6156893.1"/>
    <property type="molecule type" value="Genomic_DNA"/>
</dbReference>
<organism evidence="2 3">
    <name type="scientific">Kingdonia uniflora</name>
    <dbReference type="NCBI Taxonomy" id="39325"/>
    <lineage>
        <taxon>Eukaryota</taxon>
        <taxon>Viridiplantae</taxon>
        <taxon>Streptophyta</taxon>
        <taxon>Embryophyta</taxon>
        <taxon>Tracheophyta</taxon>
        <taxon>Spermatophyta</taxon>
        <taxon>Magnoliopsida</taxon>
        <taxon>Ranunculales</taxon>
        <taxon>Circaeasteraceae</taxon>
        <taxon>Kingdonia</taxon>
    </lineage>
</organism>
<name>A0A7J7MPS9_9MAGN</name>
<dbReference type="GO" id="GO:0005737">
    <property type="term" value="C:cytoplasm"/>
    <property type="evidence" value="ECO:0007669"/>
    <property type="project" value="TreeGrafter"/>
</dbReference>
<evidence type="ECO:0000259" key="1">
    <source>
        <dbReference type="PROSITE" id="PS50181"/>
    </source>
</evidence>
<evidence type="ECO:0000313" key="3">
    <source>
        <dbReference type="Proteomes" id="UP000541444"/>
    </source>
</evidence>
<dbReference type="PROSITE" id="PS50181">
    <property type="entry name" value="FBOX"/>
    <property type="match status" value="1"/>
</dbReference>
<dbReference type="SUPFAM" id="SSF52047">
    <property type="entry name" value="RNI-like"/>
    <property type="match status" value="1"/>
</dbReference>
<dbReference type="Pfam" id="PF12937">
    <property type="entry name" value="F-box-like"/>
    <property type="match status" value="1"/>
</dbReference>
<reference evidence="2 3" key="1">
    <citation type="journal article" date="2020" name="IScience">
        <title>Genome Sequencing of the Endangered Kingdonia uniflora (Circaeasteraceae, Ranunculales) Reveals Potential Mechanisms of Evolutionary Specialization.</title>
        <authorList>
            <person name="Sun Y."/>
            <person name="Deng T."/>
            <person name="Zhang A."/>
            <person name="Moore M.J."/>
            <person name="Landis J.B."/>
            <person name="Lin N."/>
            <person name="Zhang H."/>
            <person name="Zhang X."/>
            <person name="Huang J."/>
            <person name="Zhang X."/>
            <person name="Sun H."/>
            <person name="Wang H."/>
        </authorList>
    </citation>
    <scope>NUCLEOTIDE SEQUENCE [LARGE SCALE GENOMIC DNA]</scope>
    <source>
        <strain evidence="2">TB1705</strain>
        <tissue evidence="2">Leaf</tissue>
    </source>
</reference>
<proteinExistence type="predicted"/>
<dbReference type="InterPro" id="IPR036047">
    <property type="entry name" value="F-box-like_dom_sf"/>
</dbReference>
<comment type="caution">
    <text evidence="2">The sequence shown here is derived from an EMBL/GenBank/DDBJ whole genome shotgun (WGS) entry which is preliminary data.</text>
</comment>
<keyword evidence="3" id="KW-1185">Reference proteome</keyword>
<dbReference type="InterPro" id="IPR032675">
    <property type="entry name" value="LRR_dom_sf"/>
</dbReference>
<dbReference type="InterPro" id="IPR001810">
    <property type="entry name" value="F-box_dom"/>
</dbReference>
<dbReference type="PANTHER" id="PTHR13382">
    <property type="entry name" value="MITOCHONDRIAL ATP SYNTHASE COUPLING FACTOR B"/>
    <property type="match status" value="1"/>
</dbReference>
<dbReference type="PANTHER" id="PTHR13382:SF22">
    <property type="entry name" value="F-BOX PROTEIN SKIP14"/>
    <property type="match status" value="1"/>
</dbReference>
<dbReference type="AlphaFoldDB" id="A0A7J7MPS9"/>
<dbReference type="InterPro" id="IPR050648">
    <property type="entry name" value="F-box_LRR-repeat"/>
</dbReference>
<protein>
    <recommendedName>
        <fullName evidence="1">F-box domain-containing protein</fullName>
    </recommendedName>
</protein>
<dbReference type="Proteomes" id="UP000541444">
    <property type="component" value="Unassembled WGS sequence"/>
</dbReference>
<accession>A0A7J7MPS9</accession>
<sequence>MEHSNCPHFASSSSGECSFNSCAVGNCDCVNEIPINKGEKGRVDFGKRSEYDLVGDGSFDRGGSSCEEGNDDIYNILPSDPFGMGISATLRITNELNAFLNKAMKLPPEPQKTESGFPNEKEVRDGSHNGRFVSICNVEEYVSINIEHTRKKETEECSTSCSNGNVEGPHDALLFSLGYLDLEELLSVEQVCSSLRDTVKNDTLLWKNVIVDYPLNEKITNDILLQLTNRAKGSLQGLTLMNSWNITNDGLKHVLDNNPHLTKLNVTGCTQLRIDCFIDNLKAFNFSAKPGLKHLRLGGIYGVTHKHFEELKSLVGADKCKKPKAHSLLFYQNRNSTLAVNDDRAIDLDYCPRCQNVRLIYDCPLKECQGKPTCRACYVCISRCLHCGRCIKDSEFVETFFLDMLCIDCWEQLSRPATSEHTIIHQEARYRIRIYGTRLVL</sequence>
<dbReference type="Gene3D" id="3.80.10.10">
    <property type="entry name" value="Ribonuclease Inhibitor"/>
    <property type="match status" value="1"/>
</dbReference>
<dbReference type="OrthoDB" id="10044893at2759"/>
<evidence type="ECO:0000313" key="2">
    <source>
        <dbReference type="EMBL" id="KAF6156893.1"/>
    </source>
</evidence>